<comment type="similarity">
    <text evidence="1 6">Belongs to the peptidase S10 family.</text>
</comment>
<evidence type="ECO:0000256" key="1">
    <source>
        <dbReference type="ARBA" id="ARBA00009431"/>
    </source>
</evidence>
<dbReference type="Pfam" id="PF00450">
    <property type="entry name" value="Peptidase_S10"/>
    <property type="match status" value="1"/>
</dbReference>
<name>A0A4S9XYT2_AURPU</name>
<evidence type="ECO:0000256" key="4">
    <source>
        <dbReference type="ARBA" id="ARBA00022801"/>
    </source>
</evidence>
<dbReference type="GO" id="GO:0006508">
    <property type="term" value="P:proteolysis"/>
    <property type="evidence" value="ECO:0007669"/>
    <property type="project" value="UniProtKB-KW"/>
</dbReference>
<dbReference type="EMBL" id="QZBT01000039">
    <property type="protein sequence ID" value="THZ84925.1"/>
    <property type="molecule type" value="Genomic_DNA"/>
</dbReference>
<keyword evidence="2 6" id="KW-0121">Carboxypeptidase</keyword>
<gene>
    <name evidence="7" type="ORF">D6C84_03767</name>
</gene>
<keyword evidence="3 6" id="KW-0645">Protease</keyword>
<organism evidence="7 8">
    <name type="scientific">Aureobasidium pullulans</name>
    <name type="common">Black yeast</name>
    <name type="synonym">Pullularia pullulans</name>
    <dbReference type="NCBI Taxonomy" id="5580"/>
    <lineage>
        <taxon>Eukaryota</taxon>
        <taxon>Fungi</taxon>
        <taxon>Dikarya</taxon>
        <taxon>Ascomycota</taxon>
        <taxon>Pezizomycotina</taxon>
        <taxon>Dothideomycetes</taxon>
        <taxon>Dothideomycetidae</taxon>
        <taxon>Dothideales</taxon>
        <taxon>Saccotheciaceae</taxon>
        <taxon>Aureobasidium</taxon>
    </lineage>
</organism>
<protein>
    <recommendedName>
        <fullName evidence="6">Carboxypeptidase</fullName>
        <ecNumber evidence="6">3.4.16.-</ecNumber>
    </recommendedName>
</protein>
<accession>A0A4S9XYT2</accession>
<dbReference type="PRINTS" id="PR00724">
    <property type="entry name" value="CRBOXYPTASEC"/>
</dbReference>
<evidence type="ECO:0000256" key="5">
    <source>
        <dbReference type="ARBA" id="ARBA00023180"/>
    </source>
</evidence>
<proteinExistence type="inferred from homology"/>
<evidence type="ECO:0000256" key="6">
    <source>
        <dbReference type="RuleBase" id="RU361156"/>
    </source>
</evidence>
<sequence length="592" mass="65647">KVRCSNCYKLKRFARSGLFLEHPTYLFWSIKFDMRFSLLQIGAALGLAASVGASSSPGRNVFERAEKLTAKSPIIEKREIGKPFEHPRLQKRASPYLNNATEKFWVNGSAIPDVKFDVGESYAGLLPISGAANETRELFFWFFPSTNPNATEEIAIWFNGGPGCSSLSGLLTENGPFTWEAGTLEPVQNPYTWVNLTNMLWVEQPVGVGFSQGVPNITNEIELGLEFAGFYKQFVDAFGLHNWKVYLTGESYAGFYVPYIADAFISLADTVYYNLQGIAINDPIIGDETAQQQAVIVPYVDYWENVIYLNETFLKQIHDRADQCNYTSYLEKYLTFPPPQEPFPLLPDPYESDTYACDMFDTVYEAILLVNPCFNIYHITETCPHPWSVLGGVNTGDYIPSGEVVYFNRTDVQKAINAPVGTNWQQCTNVNVFGGATNNRSLSDTSKGPALDGTLQRVIEYTNNTIIGSGNLDMLLSTNGTLVAIQGVEWNGKRGLQEYPGKEFIVPYHPEYNGGALSGAGKVGYYGSERGLTFYTAQLAGHELPGYAPGAAYRSIELLLGRIDSLAYDGDFTTQTGNFTGNGTIYAQQQLF</sequence>
<dbReference type="PANTHER" id="PTHR11802:SF479">
    <property type="entry name" value="CARBOXYPEPTIDASE"/>
    <property type="match status" value="1"/>
</dbReference>
<dbReference type="InterPro" id="IPR018202">
    <property type="entry name" value="Ser_caboxypep_ser_AS"/>
</dbReference>
<evidence type="ECO:0000256" key="3">
    <source>
        <dbReference type="ARBA" id="ARBA00022670"/>
    </source>
</evidence>
<dbReference type="InterPro" id="IPR029058">
    <property type="entry name" value="AB_hydrolase_fold"/>
</dbReference>
<dbReference type="PANTHER" id="PTHR11802">
    <property type="entry name" value="SERINE PROTEASE FAMILY S10 SERINE CARBOXYPEPTIDASE"/>
    <property type="match status" value="1"/>
</dbReference>
<dbReference type="EC" id="3.4.16.-" evidence="6"/>
<feature type="non-terminal residue" evidence="7">
    <location>
        <position position="1"/>
    </location>
</feature>
<keyword evidence="4 6" id="KW-0378">Hydrolase</keyword>
<dbReference type="SUPFAM" id="SSF53474">
    <property type="entry name" value="alpha/beta-Hydrolases"/>
    <property type="match status" value="1"/>
</dbReference>
<evidence type="ECO:0000313" key="8">
    <source>
        <dbReference type="Proteomes" id="UP000310039"/>
    </source>
</evidence>
<dbReference type="Proteomes" id="UP000310039">
    <property type="component" value="Unassembled WGS sequence"/>
</dbReference>
<evidence type="ECO:0000256" key="2">
    <source>
        <dbReference type="ARBA" id="ARBA00022645"/>
    </source>
</evidence>
<dbReference type="AlphaFoldDB" id="A0A4S9XYT2"/>
<comment type="caution">
    <text evidence="7">The sequence shown here is derived from an EMBL/GenBank/DDBJ whole genome shotgun (WGS) entry which is preliminary data.</text>
</comment>
<reference evidence="7 8" key="1">
    <citation type="submission" date="2018-10" db="EMBL/GenBank/DDBJ databases">
        <title>Fifty Aureobasidium pullulans genomes reveal a recombining polyextremotolerant generalist.</title>
        <authorList>
            <person name="Gostincar C."/>
            <person name="Turk M."/>
            <person name="Zajc J."/>
            <person name="Gunde-Cimerman N."/>
        </authorList>
    </citation>
    <scope>NUCLEOTIDE SEQUENCE [LARGE SCALE GENOMIC DNA]</scope>
    <source>
        <strain evidence="7 8">EXF-3403</strain>
    </source>
</reference>
<evidence type="ECO:0000313" key="7">
    <source>
        <dbReference type="EMBL" id="THZ84925.1"/>
    </source>
</evidence>
<keyword evidence="5" id="KW-0325">Glycoprotein</keyword>
<dbReference type="GO" id="GO:0004185">
    <property type="term" value="F:serine-type carboxypeptidase activity"/>
    <property type="evidence" value="ECO:0007669"/>
    <property type="project" value="UniProtKB-UniRule"/>
</dbReference>
<dbReference type="Gene3D" id="3.40.50.1820">
    <property type="entry name" value="alpha/beta hydrolase"/>
    <property type="match status" value="1"/>
</dbReference>
<dbReference type="PROSITE" id="PS00131">
    <property type="entry name" value="CARBOXYPEPT_SER_SER"/>
    <property type="match status" value="1"/>
</dbReference>
<dbReference type="InterPro" id="IPR001563">
    <property type="entry name" value="Peptidase_S10"/>
</dbReference>